<dbReference type="Proteomes" id="UP000288429">
    <property type="component" value="Unassembled WGS sequence"/>
</dbReference>
<dbReference type="AlphaFoldDB" id="A0A428V2Y6"/>
<evidence type="ECO:0000313" key="1">
    <source>
        <dbReference type="EMBL" id="RSM20876.1"/>
    </source>
</evidence>
<evidence type="ECO:0000313" key="2">
    <source>
        <dbReference type="Proteomes" id="UP000288429"/>
    </source>
</evidence>
<reference evidence="1 2" key="1">
    <citation type="submission" date="2017-06" db="EMBL/GenBank/DDBJ databases">
        <title>Cmopartive genomic analysis of Ambrosia Fusariam Clade fungi.</title>
        <authorList>
            <person name="Stajich J.E."/>
            <person name="Carrillo J."/>
            <person name="Kijimoto T."/>
            <person name="Eskalen A."/>
            <person name="O'Donnell K."/>
            <person name="Kasson M."/>
        </authorList>
    </citation>
    <scope>NUCLEOTIDE SEQUENCE [LARGE SCALE GENOMIC DNA]</scope>
    <source>
        <strain evidence="1 2">NRRL 20438</strain>
    </source>
</reference>
<sequence>MSLLHMVVSKAAMGGEYTEEMAVSDVKVLTGTQRAWGCLVMFRDPEGKTALDRVVDMGERFQQLRGELTRRHGLQAKRPDLCQVARDLEQGWLQDQQNQ</sequence>
<dbReference type="EMBL" id="NIZV01000002">
    <property type="protein sequence ID" value="RSM20876.1"/>
    <property type="molecule type" value="Genomic_DNA"/>
</dbReference>
<accession>A0A428V2Y6</accession>
<comment type="caution">
    <text evidence="1">The sequence shown here is derived from an EMBL/GenBank/DDBJ whole genome shotgun (WGS) entry which is preliminary data.</text>
</comment>
<proteinExistence type="predicted"/>
<organism evidence="1 2">
    <name type="scientific">Fusarium ambrosium</name>
    <dbReference type="NCBI Taxonomy" id="131363"/>
    <lineage>
        <taxon>Eukaryota</taxon>
        <taxon>Fungi</taxon>
        <taxon>Dikarya</taxon>
        <taxon>Ascomycota</taxon>
        <taxon>Pezizomycotina</taxon>
        <taxon>Sordariomycetes</taxon>
        <taxon>Hypocreomycetidae</taxon>
        <taxon>Hypocreales</taxon>
        <taxon>Nectriaceae</taxon>
        <taxon>Fusarium</taxon>
        <taxon>Fusarium solani species complex</taxon>
    </lineage>
</organism>
<protein>
    <submittedName>
        <fullName evidence="1">Uncharacterized protein</fullName>
    </submittedName>
</protein>
<keyword evidence="2" id="KW-1185">Reference proteome</keyword>
<gene>
    <name evidence="1" type="ORF">CDV31_000247</name>
</gene>
<name>A0A428V2Y6_9HYPO</name>